<sequence length="81" mass="8955">MDGGGVYGDEVDCPHHHYTYDGRTGENRYPRRVFPRSRRCAPVNRCGVSHSDAGRARPSGGRARPAVHRRRGEVRPPSSAA</sequence>
<evidence type="ECO:0000313" key="3">
    <source>
        <dbReference type="Proteomes" id="UP000586918"/>
    </source>
</evidence>
<feature type="region of interest" description="Disordered" evidence="1">
    <location>
        <begin position="1"/>
        <end position="29"/>
    </location>
</feature>
<name>A0A848DL49_9PSEU</name>
<dbReference type="GO" id="GO:0051537">
    <property type="term" value="F:2 iron, 2 sulfur cluster binding"/>
    <property type="evidence" value="ECO:0007669"/>
    <property type="project" value="InterPro"/>
</dbReference>
<dbReference type="InterPro" id="IPR036922">
    <property type="entry name" value="Rieske_2Fe-2S_sf"/>
</dbReference>
<comment type="caution">
    <text evidence="2">The sequence shown here is derived from an EMBL/GenBank/DDBJ whole genome shotgun (WGS) entry which is preliminary data.</text>
</comment>
<feature type="compositionally biased region" description="Basic and acidic residues" evidence="1">
    <location>
        <begin position="12"/>
        <end position="29"/>
    </location>
</feature>
<feature type="region of interest" description="Disordered" evidence="1">
    <location>
        <begin position="45"/>
        <end position="81"/>
    </location>
</feature>
<proteinExistence type="predicted"/>
<keyword evidence="3" id="KW-1185">Reference proteome</keyword>
<protein>
    <recommendedName>
        <fullName evidence="4">Rieske domain-containing protein</fullName>
    </recommendedName>
</protein>
<dbReference type="Proteomes" id="UP000586918">
    <property type="component" value="Unassembled WGS sequence"/>
</dbReference>
<evidence type="ECO:0000256" key="1">
    <source>
        <dbReference type="SAM" id="MobiDB-lite"/>
    </source>
</evidence>
<organism evidence="2 3">
    <name type="scientific">Pseudonocardia bannensis</name>
    <dbReference type="NCBI Taxonomy" id="630973"/>
    <lineage>
        <taxon>Bacteria</taxon>
        <taxon>Bacillati</taxon>
        <taxon>Actinomycetota</taxon>
        <taxon>Actinomycetes</taxon>
        <taxon>Pseudonocardiales</taxon>
        <taxon>Pseudonocardiaceae</taxon>
        <taxon>Pseudonocardia</taxon>
    </lineage>
</organism>
<evidence type="ECO:0000313" key="2">
    <source>
        <dbReference type="EMBL" id="NMH93418.1"/>
    </source>
</evidence>
<reference evidence="2 3" key="1">
    <citation type="submission" date="2020-04" db="EMBL/GenBank/DDBJ databases">
        <authorList>
            <person name="Klaysubun C."/>
            <person name="Duangmal K."/>
            <person name="Lipun K."/>
        </authorList>
    </citation>
    <scope>NUCLEOTIDE SEQUENCE [LARGE SCALE GENOMIC DNA]</scope>
    <source>
        <strain evidence="2 3">DSM 45300</strain>
    </source>
</reference>
<gene>
    <name evidence="2" type="ORF">HF519_17915</name>
</gene>
<dbReference type="EMBL" id="JAAXKZ010000067">
    <property type="protein sequence ID" value="NMH93418.1"/>
    <property type="molecule type" value="Genomic_DNA"/>
</dbReference>
<accession>A0A848DL49</accession>
<dbReference type="SUPFAM" id="SSF50022">
    <property type="entry name" value="ISP domain"/>
    <property type="match status" value="1"/>
</dbReference>
<evidence type="ECO:0008006" key="4">
    <source>
        <dbReference type="Google" id="ProtNLM"/>
    </source>
</evidence>
<dbReference type="AlphaFoldDB" id="A0A848DL49"/>